<dbReference type="PROSITE" id="PS50089">
    <property type="entry name" value="ZF_RING_2"/>
    <property type="match status" value="1"/>
</dbReference>
<dbReference type="GO" id="GO:0005634">
    <property type="term" value="C:nucleus"/>
    <property type="evidence" value="ECO:0007669"/>
    <property type="project" value="TreeGrafter"/>
</dbReference>
<dbReference type="CDD" id="cd18793">
    <property type="entry name" value="SF2_C_SNF"/>
    <property type="match status" value="1"/>
</dbReference>
<dbReference type="SUPFAM" id="SSF52540">
    <property type="entry name" value="P-loop containing nucleoside triphosphate hydrolases"/>
    <property type="match status" value="2"/>
</dbReference>
<keyword evidence="4 9" id="KW-0863">Zinc-finger</keyword>
<feature type="compositionally biased region" description="Acidic residues" evidence="10">
    <location>
        <begin position="884"/>
        <end position="909"/>
    </location>
</feature>
<dbReference type="Pfam" id="PF13445">
    <property type="entry name" value="zf-RING_UBOX"/>
    <property type="match status" value="1"/>
</dbReference>
<dbReference type="Gene3D" id="3.30.40.10">
    <property type="entry name" value="Zinc/RING finger domain, C3HC4 (zinc finger)"/>
    <property type="match status" value="1"/>
</dbReference>
<dbReference type="GO" id="GO:0004386">
    <property type="term" value="F:helicase activity"/>
    <property type="evidence" value="ECO:0007669"/>
    <property type="project" value="UniProtKB-KW"/>
</dbReference>
<evidence type="ECO:0000313" key="15">
    <source>
        <dbReference type="Proteomes" id="UP000652219"/>
    </source>
</evidence>
<evidence type="ECO:0000256" key="9">
    <source>
        <dbReference type="PROSITE-ProRule" id="PRU00175"/>
    </source>
</evidence>
<evidence type="ECO:0000256" key="3">
    <source>
        <dbReference type="ARBA" id="ARBA00022741"/>
    </source>
</evidence>
<proteinExistence type="inferred from homology"/>
<dbReference type="InterPro" id="IPR050628">
    <property type="entry name" value="SNF2_RAD54_helicase_TF"/>
</dbReference>
<dbReference type="PROSITE" id="PS51192">
    <property type="entry name" value="HELICASE_ATP_BIND_1"/>
    <property type="match status" value="1"/>
</dbReference>
<dbReference type="GO" id="GO:0008094">
    <property type="term" value="F:ATP-dependent activity, acting on DNA"/>
    <property type="evidence" value="ECO:0007669"/>
    <property type="project" value="TreeGrafter"/>
</dbReference>
<feature type="region of interest" description="Disordered" evidence="10">
    <location>
        <begin position="928"/>
        <end position="972"/>
    </location>
</feature>
<dbReference type="InterPro" id="IPR001650">
    <property type="entry name" value="Helicase_C-like"/>
</dbReference>
<dbReference type="PROSITE" id="PS51194">
    <property type="entry name" value="HELICASE_CTER"/>
    <property type="match status" value="1"/>
</dbReference>
<evidence type="ECO:0000256" key="10">
    <source>
        <dbReference type="SAM" id="MobiDB-lite"/>
    </source>
</evidence>
<organism evidence="14 15">
    <name type="scientific">Colletotrichum sojae</name>
    <dbReference type="NCBI Taxonomy" id="2175907"/>
    <lineage>
        <taxon>Eukaryota</taxon>
        <taxon>Fungi</taxon>
        <taxon>Dikarya</taxon>
        <taxon>Ascomycota</taxon>
        <taxon>Pezizomycotina</taxon>
        <taxon>Sordariomycetes</taxon>
        <taxon>Hypocreomycetidae</taxon>
        <taxon>Glomerellales</taxon>
        <taxon>Glomerellaceae</taxon>
        <taxon>Colletotrichum</taxon>
        <taxon>Colletotrichum orchidearum species complex</taxon>
    </lineage>
</organism>
<evidence type="ECO:0000256" key="6">
    <source>
        <dbReference type="ARBA" id="ARBA00022806"/>
    </source>
</evidence>
<dbReference type="GO" id="GO:0005737">
    <property type="term" value="C:cytoplasm"/>
    <property type="evidence" value="ECO:0007669"/>
    <property type="project" value="TreeGrafter"/>
</dbReference>
<dbReference type="InterPro" id="IPR038718">
    <property type="entry name" value="SNF2-like_sf"/>
</dbReference>
<feature type="domain" description="Helicase ATP-binding" evidence="12">
    <location>
        <begin position="445"/>
        <end position="637"/>
    </location>
</feature>
<keyword evidence="5" id="KW-0378">Hydrolase</keyword>
<comment type="similarity">
    <text evidence="1">Belongs to the SNF2/RAD54 helicase family.</text>
</comment>
<feature type="region of interest" description="Disordered" evidence="10">
    <location>
        <begin position="139"/>
        <end position="158"/>
    </location>
</feature>
<gene>
    <name evidence="14" type="ORF">CSOJ01_06891</name>
</gene>
<dbReference type="Pfam" id="PF00176">
    <property type="entry name" value="SNF2-rel_dom"/>
    <property type="match status" value="1"/>
</dbReference>
<feature type="compositionally biased region" description="Polar residues" evidence="10">
    <location>
        <begin position="307"/>
        <end position="317"/>
    </location>
</feature>
<dbReference type="Proteomes" id="UP000652219">
    <property type="component" value="Unassembled WGS sequence"/>
</dbReference>
<dbReference type="PANTHER" id="PTHR45626">
    <property type="entry name" value="TRANSCRIPTION TERMINATION FACTOR 2-RELATED"/>
    <property type="match status" value="1"/>
</dbReference>
<reference evidence="14 15" key="1">
    <citation type="journal article" date="2020" name="Phytopathology">
        <title>Genome Sequence Resources of Colletotrichum truncatum, C. plurivorum, C. musicola, and C. sojae: Four Species Pathogenic to Soybean (Glycine max).</title>
        <authorList>
            <person name="Rogerio F."/>
            <person name="Boufleur T.R."/>
            <person name="Ciampi-Guillardi M."/>
            <person name="Sukno S.A."/>
            <person name="Thon M.R."/>
            <person name="Massola Junior N.S."/>
            <person name="Baroncelli R."/>
        </authorList>
    </citation>
    <scope>NUCLEOTIDE SEQUENCE [LARGE SCALE GENOMIC DNA]</scope>
    <source>
        <strain evidence="14 15">LFN0009</strain>
    </source>
</reference>
<evidence type="ECO:0000256" key="8">
    <source>
        <dbReference type="ARBA" id="ARBA00022840"/>
    </source>
</evidence>
<dbReference type="SMART" id="SM00487">
    <property type="entry name" value="DEXDc"/>
    <property type="match status" value="1"/>
</dbReference>
<dbReference type="InterPro" id="IPR027370">
    <property type="entry name" value="Znf-RING_euk"/>
</dbReference>
<dbReference type="GO" id="GO:0016787">
    <property type="term" value="F:hydrolase activity"/>
    <property type="evidence" value="ECO:0007669"/>
    <property type="project" value="UniProtKB-KW"/>
</dbReference>
<dbReference type="InterPro" id="IPR049730">
    <property type="entry name" value="SNF2/RAD54-like_C"/>
</dbReference>
<dbReference type="SMART" id="SM00184">
    <property type="entry name" value="RING"/>
    <property type="match status" value="1"/>
</dbReference>
<dbReference type="InterPro" id="IPR017907">
    <property type="entry name" value="Znf_RING_CS"/>
</dbReference>
<evidence type="ECO:0000256" key="4">
    <source>
        <dbReference type="ARBA" id="ARBA00022771"/>
    </source>
</evidence>
<dbReference type="Gene3D" id="3.40.50.300">
    <property type="entry name" value="P-loop containing nucleotide triphosphate hydrolases"/>
    <property type="match status" value="2"/>
</dbReference>
<dbReference type="EMBL" id="WIGN01000100">
    <property type="protein sequence ID" value="KAF6809498.1"/>
    <property type="molecule type" value="Genomic_DNA"/>
</dbReference>
<dbReference type="GO" id="GO:0008270">
    <property type="term" value="F:zinc ion binding"/>
    <property type="evidence" value="ECO:0007669"/>
    <property type="project" value="UniProtKB-KW"/>
</dbReference>
<dbReference type="SMART" id="SM00490">
    <property type="entry name" value="HELICc"/>
    <property type="match status" value="1"/>
</dbReference>
<evidence type="ECO:0000313" key="14">
    <source>
        <dbReference type="EMBL" id="KAF6809498.1"/>
    </source>
</evidence>
<dbReference type="GO" id="GO:0005524">
    <property type="term" value="F:ATP binding"/>
    <property type="evidence" value="ECO:0007669"/>
    <property type="project" value="UniProtKB-KW"/>
</dbReference>
<evidence type="ECO:0000259" key="11">
    <source>
        <dbReference type="PROSITE" id="PS50089"/>
    </source>
</evidence>
<dbReference type="PROSITE" id="PS00518">
    <property type="entry name" value="ZF_RING_1"/>
    <property type="match status" value="1"/>
</dbReference>
<feature type="compositionally biased region" description="Polar residues" evidence="10">
    <location>
        <begin position="226"/>
        <end position="259"/>
    </location>
</feature>
<keyword evidence="7" id="KW-0862">Zinc</keyword>
<comment type="caution">
    <text evidence="14">The sequence shown here is derived from an EMBL/GenBank/DDBJ whole genome shotgun (WGS) entry which is preliminary data.</text>
</comment>
<evidence type="ECO:0000259" key="12">
    <source>
        <dbReference type="PROSITE" id="PS51192"/>
    </source>
</evidence>
<evidence type="ECO:0000256" key="1">
    <source>
        <dbReference type="ARBA" id="ARBA00007025"/>
    </source>
</evidence>
<keyword evidence="8" id="KW-0067">ATP-binding</keyword>
<feature type="region of interest" description="Disordered" evidence="10">
    <location>
        <begin position="876"/>
        <end position="916"/>
    </location>
</feature>
<dbReference type="InterPro" id="IPR000330">
    <property type="entry name" value="SNF2_N"/>
</dbReference>
<feature type="compositionally biased region" description="Basic and acidic residues" evidence="10">
    <location>
        <begin position="76"/>
        <end position="92"/>
    </location>
</feature>
<feature type="compositionally biased region" description="Polar residues" evidence="10">
    <location>
        <begin position="146"/>
        <end position="155"/>
    </location>
</feature>
<feature type="region of interest" description="Disordered" evidence="10">
    <location>
        <begin position="307"/>
        <end position="348"/>
    </location>
</feature>
<keyword evidence="2" id="KW-0479">Metal-binding</keyword>
<dbReference type="PANTHER" id="PTHR45626:SF16">
    <property type="entry name" value="ATP-DEPENDENT HELICASE ULS1"/>
    <property type="match status" value="1"/>
</dbReference>
<dbReference type="AlphaFoldDB" id="A0A8H6JB62"/>
<evidence type="ECO:0000256" key="2">
    <source>
        <dbReference type="ARBA" id="ARBA00022723"/>
    </source>
</evidence>
<sequence length="1177" mass="132187">MAENATAAAAAARDREAVRALVDEILELENDRDIRQSMVESFDTLTDDPETYRDEKKEAILNLEAIELVIQQKTQQKADLEQKIRASKDKSRSKGKHQPASASNASRDKMDFWTPSNTWPAHNGWAQCVCPFSSSIPYRTSDDGGPSTSEATPRTFSGMPDFPLPLGAAGASMNQYPSGLQNNKRSYRADSFDMPNAQRNKSQRIHESAEVIDLTGDDDGVVDLSKPQTQAQSPYGNAYASTSSSAWRPQSFGSGSTSVAPGQMGVDPFTSQYLGGFPGSLHSMYPNGSLNSSHVMPQYSHAPGTSFQSAVDLSNPGSMPGSYLSSTDDEDYSSSSPFRSATELLNGRLPRPNNNLSLTDAINRTRNFNFLDLTDEYGNPLDHRVASTMQDINDDPRRSREEVEALLRNVHAGMAIPEEDREGTPDAMRYPLYAHQRVALTWMKRQEKGTNKGGILADDMGLGKTISVLALMVSNKPDRPSNNKTTLIVAPLSLIRQWEDEIKKKIKQSDELQVFVYHNQQKIEAQKLMDYDVVLTTYGTLVADWKKLHRFWKASGERQVNTKTDKALATAVSFFHPNYSMFYRVVLDESQMIKNPKAQSSMAVDALQSKYRWCLSGTPMMNGIDELFPLYRFLKIRPYNVMADFNRAFGTLFGRKGDAKASAMRNLQVLLKATLLRRTKTSEIDGKPILQLPEKTEEVVYAELDEEERKFYTDLEEKSQVQINKYLRKGTLGKHYSHVLVLLLRLRQSCCHPHLLLDLDDAAPPEIDNTMLERAKTVSQAVVARFLEKSRALANADAIDEGFECPICYDMMPDPMIPLPCGHELCAGCLKQHVENAKRENMRRGEDDGQVKCAVCRSPLDPQNAITFSAFKKVHMPDEVSTSSEDEDSDGSVWSSDEDDDEEEEEEDADKSGNLKGFVVDDDIYNKISDTEDDSSPHPEPKPKPAKSKGKGKKKAKPRRKGDDKKRLKKIKGSMLQSLRKEAKKNAVAWRDYMKYLSHHWLISAKVRACMDLVRKIQETGEKTIIFSQWTMLLDLLQVAIKKEGLGIDYCRYTGEMTMSQRDDSAFRFTSDPDMKVMLVSLRAGNAGLNLVAASNVVIMDPFWNPYIEMQAVDRAHRIGQQKPVKVYRILTQETVEDRIVKLQEKKRATVDAALDEREGAKLAGLSMTELRFLFNI</sequence>
<dbReference type="InterPro" id="IPR001841">
    <property type="entry name" value="Znf_RING"/>
</dbReference>
<dbReference type="Pfam" id="PF00271">
    <property type="entry name" value="Helicase_C"/>
    <property type="match status" value="1"/>
</dbReference>
<feature type="region of interest" description="Disordered" evidence="10">
    <location>
        <begin position="74"/>
        <end position="111"/>
    </location>
</feature>
<evidence type="ECO:0000256" key="5">
    <source>
        <dbReference type="ARBA" id="ARBA00022801"/>
    </source>
</evidence>
<feature type="domain" description="Helicase C-terminal" evidence="13">
    <location>
        <begin position="1009"/>
        <end position="1159"/>
    </location>
</feature>
<evidence type="ECO:0000259" key="13">
    <source>
        <dbReference type="PROSITE" id="PS51194"/>
    </source>
</evidence>
<dbReference type="Gene3D" id="3.40.50.10810">
    <property type="entry name" value="Tandem AAA-ATPase domain"/>
    <property type="match status" value="1"/>
</dbReference>
<dbReference type="CDD" id="cd18008">
    <property type="entry name" value="DEXDc_SHPRH-like"/>
    <property type="match status" value="1"/>
</dbReference>
<feature type="compositionally biased region" description="Basic residues" evidence="10">
    <location>
        <begin position="944"/>
        <end position="960"/>
    </location>
</feature>
<dbReference type="InterPro" id="IPR013083">
    <property type="entry name" value="Znf_RING/FYVE/PHD"/>
</dbReference>
<dbReference type="InterPro" id="IPR014001">
    <property type="entry name" value="Helicase_ATP-bd"/>
</dbReference>
<dbReference type="InterPro" id="IPR027417">
    <property type="entry name" value="P-loop_NTPase"/>
</dbReference>
<feature type="domain" description="RING-type" evidence="11">
    <location>
        <begin position="805"/>
        <end position="857"/>
    </location>
</feature>
<keyword evidence="6" id="KW-0347">Helicase</keyword>
<dbReference type="GO" id="GO:0000724">
    <property type="term" value="P:double-strand break repair via homologous recombination"/>
    <property type="evidence" value="ECO:0007669"/>
    <property type="project" value="TreeGrafter"/>
</dbReference>
<keyword evidence="15" id="KW-1185">Reference proteome</keyword>
<evidence type="ECO:0000256" key="7">
    <source>
        <dbReference type="ARBA" id="ARBA00022833"/>
    </source>
</evidence>
<dbReference type="SUPFAM" id="SSF57850">
    <property type="entry name" value="RING/U-box"/>
    <property type="match status" value="1"/>
</dbReference>
<name>A0A8H6JB62_9PEZI</name>
<feature type="region of interest" description="Disordered" evidence="10">
    <location>
        <begin position="217"/>
        <end position="259"/>
    </location>
</feature>
<keyword evidence="3" id="KW-0547">Nucleotide-binding</keyword>
<accession>A0A8H6JB62</accession>
<protein>
    <submittedName>
        <fullName evidence="14">SWI/SNF family DNA-dependent ATPase</fullName>
    </submittedName>
</protein>